<feature type="region of interest" description="Disordered" evidence="1">
    <location>
        <begin position="92"/>
        <end position="126"/>
    </location>
</feature>
<accession>A0A9P6HLG2</accession>
<name>A0A9P6HLG2_9AGAM</name>
<dbReference type="AlphaFoldDB" id="A0A9P6HLG2"/>
<dbReference type="EMBL" id="WIUZ02000004">
    <property type="protein sequence ID" value="KAF9788581.1"/>
    <property type="molecule type" value="Genomic_DNA"/>
</dbReference>
<evidence type="ECO:0000313" key="3">
    <source>
        <dbReference type="Proteomes" id="UP000736335"/>
    </source>
</evidence>
<keyword evidence="3" id="KW-1185">Reference proteome</keyword>
<reference evidence="2" key="2">
    <citation type="submission" date="2020-11" db="EMBL/GenBank/DDBJ databases">
        <authorList>
            <consortium name="DOE Joint Genome Institute"/>
            <person name="Kuo A."/>
            <person name="Miyauchi S."/>
            <person name="Kiss E."/>
            <person name="Drula E."/>
            <person name="Kohler A."/>
            <person name="Sanchez-Garcia M."/>
            <person name="Andreopoulos B."/>
            <person name="Barry K.W."/>
            <person name="Bonito G."/>
            <person name="Buee M."/>
            <person name="Carver A."/>
            <person name="Chen C."/>
            <person name="Cichocki N."/>
            <person name="Clum A."/>
            <person name="Culley D."/>
            <person name="Crous P.W."/>
            <person name="Fauchery L."/>
            <person name="Girlanda M."/>
            <person name="Hayes R."/>
            <person name="Keri Z."/>
            <person name="Labutti K."/>
            <person name="Lipzen A."/>
            <person name="Lombard V."/>
            <person name="Magnuson J."/>
            <person name="Maillard F."/>
            <person name="Morin E."/>
            <person name="Murat C."/>
            <person name="Nolan M."/>
            <person name="Ohm R."/>
            <person name="Pangilinan J."/>
            <person name="Pereira M."/>
            <person name="Perotto S."/>
            <person name="Peter M."/>
            <person name="Riley R."/>
            <person name="Sitrit Y."/>
            <person name="Stielow B."/>
            <person name="Szollosi G."/>
            <person name="Zifcakova L."/>
            <person name="Stursova M."/>
            <person name="Spatafora J.W."/>
            <person name="Tedersoo L."/>
            <person name="Vaario L.-M."/>
            <person name="Yamada A."/>
            <person name="Yan M."/>
            <person name="Wang P."/>
            <person name="Xu J."/>
            <person name="Bruns T."/>
            <person name="Baldrian P."/>
            <person name="Vilgalys R."/>
            <person name="Henrissat B."/>
            <person name="Grigoriev I.V."/>
            <person name="Hibbett D."/>
            <person name="Nagy L.G."/>
            <person name="Martin F.M."/>
        </authorList>
    </citation>
    <scope>NUCLEOTIDE SEQUENCE</scope>
    <source>
        <strain evidence="2">UH-Tt-Lm1</strain>
    </source>
</reference>
<gene>
    <name evidence="2" type="ORF">BJ322DRAFT_648635</name>
</gene>
<dbReference type="OrthoDB" id="3261350at2759"/>
<reference evidence="2" key="1">
    <citation type="journal article" date="2020" name="Nat. Commun.">
        <title>Large-scale genome sequencing of mycorrhizal fungi provides insights into the early evolution of symbiotic traits.</title>
        <authorList>
            <person name="Miyauchi S."/>
            <person name="Kiss E."/>
            <person name="Kuo A."/>
            <person name="Drula E."/>
            <person name="Kohler A."/>
            <person name="Sanchez-Garcia M."/>
            <person name="Morin E."/>
            <person name="Andreopoulos B."/>
            <person name="Barry K.W."/>
            <person name="Bonito G."/>
            <person name="Buee M."/>
            <person name="Carver A."/>
            <person name="Chen C."/>
            <person name="Cichocki N."/>
            <person name="Clum A."/>
            <person name="Culley D."/>
            <person name="Crous P.W."/>
            <person name="Fauchery L."/>
            <person name="Girlanda M."/>
            <person name="Hayes R.D."/>
            <person name="Keri Z."/>
            <person name="LaButti K."/>
            <person name="Lipzen A."/>
            <person name="Lombard V."/>
            <person name="Magnuson J."/>
            <person name="Maillard F."/>
            <person name="Murat C."/>
            <person name="Nolan M."/>
            <person name="Ohm R.A."/>
            <person name="Pangilinan J."/>
            <person name="Pereira M.F."/>
            <person name="Perotto S."/>
            <person name="Peter M."/>
            <person name="Pfister S."/>
            <person name="Riley R."/>
            <person name="Sitrit Y."/>
            <person name="Stielow J.B."/>
            <person name="Szollosi G."/>
            <person name="Zifcakova L."/>
            <person name="Stursova M."/>
            <person name="Spatafora J.W."/>
            <person name="Tedersoo L."/>
            <person name="Vaario L.M."/>
            <person name="Yamada A."/>
            <person name="Yan M."/>
            <person name="Wang P."/>
            <person name="Xu J."/>
            <person name="Bruns T."/>
            <person name="Baldrian P."/>
            <person name="Vilgalys R."/>
            <person name="Dunand C."/>
            <person name="Henrissat B."/>
            <person name="Grigoriev I.V."/>
            <person name="Hibbett D."/>
            <person name="Nagy L.G."/>
            <person name="Martin F.M."/>
        </authorList>
    </citation>
    <scope>NUCLEOTIDE SEQUENCE</scope>
    <source>
        <strain evidence="2">UH-Tt-Lm1</strain>
    </source>
</reference>
<proteinExistence type="predicted"/>
<evidence type="ECO:0000313" key="2">
    <source>
        <dbReference type="EMBL" id="KAF9788581.1"/>
    </source>
</evidence>
<protein>
    <submittedName>
        <fullName evidence="2">Uncharacterized protein</fullName>
    </submittedName>
</protein>
<organism evidence="2 3">
    <name type="scientific">Thelephora terrestris</name>
    <dbReference type="NCBI Taxonomy" id="56493"/>
    <lineage>
        <taxon>Eukaryota</taxon>
        <taxon>Fungi</taxon>
        <taxon>Dikarya</taxon>
        <taxon>Basidiomycota</taxon>
        <taxon>Agaricomycotina</taxon>
        <taxon>Agaricomycetes</taxon>
        <taxon>Thelephorales</taxon>
        <taxon>Thelephoraceae</taxon>
        <taxon>Thelephora</taxon>
    </lineage>
</organism>
<comment type="caution">
    <text evidence="2">The sequence shown here is derived from an EMBL/GenBank/DDBJ whole genome shotgun (WGS) entry which is preliminary data.</text>
</comment>
<evidence type="ECO:0000256" key="1">
    <source>
        <dbReference type="SAM" id="MobiDB-lite"/>
    </source>
</evidence>
<feature type="compositionally biased region" description="Basic and acidic residues" evidence="1">
    <location>
        <begin position="101"/>
        <end position="126"/>
    </location>
</feature>
<dbReference type="Proteomes" id="UP000736335">
    <property type="component" value="Unassembled WGS sequence"/>
</dbReference>
<sequence length="193" mass="21835">MIGTVSYKSGFSFSLPLSLCAAKDGTLPFDPQKIAEGILEEVQNTHAVHAPDAPRKREPVSREKVEEAIKWLNSRSRLNPEKTRLNLYLEKQAAHQKSSKRKEDSYKEALEMSKRDPRNKTANDQRASYDRWIAENHRRLTAAIQAAHMDWVTTANKTDVEYHLGLIDLDLNKAITKVLETQAHASGSRKLAS</sequence>